<dbReference type="SUPFAM" id="SSF48371">
    <property type="entry name" value="ARM repeat"/>
    <property type="match status" value="1"/>
</dbReference>
<name>A0A4Y7KXG5_PAPSO</name>
<dbReference type="Gene3D" id="1.25.10.10">
    <property type="entry name" value="Leucine-rich Repeat Variant"/>
    <property type="match status" value="1"/>
</dbReference>
<dbReference type="EMBL" id="CM010723">
    <property type="protein sequence ID" value="RZC77070.1"/>
    <property type="molecule type" value="Genomic_DNA"/>
</dbReference>
<accession>A0A4Y7KXG5</accession>
<dbReference type="GO" id="GO:0005737">
    <property type="term" value="C:cytoplasm"/>
    <property type="evidence" value="ECO:0007669"/>
    <property type="project" value="UniProtKB-SubCell"/>
</dbReference>
<dbReference type="InterPro" id="IPR011989">
    <property type="entry name" value="ARM-like"/>
</dbReference>
<dbReference type="InterPro" id="IPR016024">
    <property type="entry name" value="ARM-type_fold"/>
</dbReference>
<proteinExistence type="predicted"/>
<keyword evidence="5" id="KW-0653">Protein transport</keyword>
<dbReference type="PANTHER" id="PTHR10527">
    <property type="entry name" value="IMPORTIN BETA"/>
    <property type="match status" value="1"/>
</dbReference>
<gene>
    <name evidence="6" type="ORF">C5167_001230</name>
</gene>
<dbReference type="Gramene" id="RZC77070">
    <property type="protein sequence ID" value="RZC77070"/>
    <property type="gene ID" value="C5167_001230"/>
</dbReference>
<keyword evidence="7" id="KW-1185">Reference proteome</keyword>
<evidence type="ECO:0000256" key="4">
    <source>
        <dbReference type="ARBA" id="ARBA00022737"/>
    </source>
</evidence>
<comment type="subcellular location">
    <subcellularLocation>
        <location evidence="1">Cytoplasm</location>
    </subcellularLocation>
</comment>
<dbReference type="OMA" id="VCEISAC"/>
<dbReference type="Proteomes" id="UP000316621">
    <property type="component" value="Chromosome 9"/>
</dbReference>
<organism evidence="6 7">
    <name type="scientific">Papaver somniferum</name>
    <name type="common">Opium poppy</name>
    <dbReference type="NCBI Taxonomy" id="3469"/>
    <lineage>
        <taxon>Eukaryota</taxon>
        <taxon>Viridiplantae</taxon>
        <taxon>Streptophyta</taxon>
        <taxon>Embryophyta</taxon>
        <taxon>Tracheophyta</taxon>
        <taxon>Spermatophyta</taxon>
        <taxon>Magnoliopsida</taxon>
        <taxon>Ranunculales</taxon>
        <taxon>Papaveraceae</taxon>
        <taxon>Papaveroideae</taxon>
        <taxon>Papaver</taxon>
    </lineage>
</organism>
<evidence type="ECO:0000256" key="3">
    <source>
        <dbReference type="ARBA" id="ARBA00022490"/>
    </source>
</evidence>
<evidence type="ECO:0000313" key="6">
    <source>
        <dbReference type="EMBL" id="RZC77070.1"/>
    </source>
</evidence>
<dbReference type="InterPro" id="IPR040122">
    <property type="entry name" value="Importin_beta"/>
</dbReference>
<evidence type="ECO:0000313" key="7">
    <source>
        <dbReference type="Proteomes" id="UP000316621"/>
    </source>
</evidence>
<evidence type="ECO:0000256" key="2">
    <source>
        <dbReference type="ARBA" id="ARBA00022448"/>
    </source>
</evidence>
<dbReference type="STRING" id="3469.A0A4Y7KXG5"/>
<reference evidence="6 7" key="1">
    <citation type="journal article" date="2018" name="Science">
        <title>The opium poppy genome and morphinan production.</title>
        <authorList>
            <person name="Guo L."/>
            <person name="Winzer T."/>
            <person name="Yang X."/>
            <person name="Li Y."/>
            <person name="Ning Z."/>
            <person name="He Z."/>
            <person name="Teodor R."/>
            <person name="Lu Y."/>
            <person name="Bowser T.A."/>
            <person name="Graham I.A."/>
            <person name="Ye K."/>
        </authorList>
    </citation>
    <scope>NUCLEOTIDE SEQUENCE [LARGE SCALE GENOMIC DNA]</scope>
    <source>
        <strain evidence="7">cv. HN1</strain>
        <tissue evidence="6">Leaves</tissue>
    </source>
</reference>
<sequence length="285" mass="31333">MSISIKKMNDVDKEVAAETCKSIAEIITESAKSDGEYIEPYKSRLGDAIVLLVCEISACSQDELRTEYGNMIVNAVFAELLPAFASVSPDFALIFQKLVEPMMKYAVSTELAEDVATVVGFLGNVAKSIDPDAFFLRELASPETNNRRNAAFCAGELCKWESMSKHYLGVLHLLIQILEDPKADSVVRDNAAGAIAKMITAGPSSLLLDQLDQVLPVFLKALPLKEDRAESMAVYKCINDLVNLSSSHTQIRRFLPQFSMVLKQVRLNDETEAVGALIQQILVNI</sequence>
<keyword evidence="3" id="KW-0963">Cytoplasm</keyword>
<keyword evidence="4" id="KW-0677">Repeat</keyword>
<dbReference type="GO" id="GO:0006606">
    <property type="term" value="P:protein import into nucleus"/>
    <property type="evidence" value="ECO:0007669"/>
    <property type="project" value="InterPro"/>
</dbReference>
<evidence type="ECO:0000256" key="5">
    <source>
        <dbReference type="ARBA" id="ARBA00022927"/>
    </source>
</evidence>
<keyword evidence="2" id="KW-0813">Transport</keyword>
<evidence type="ECO:0000256" key="1">
    <source>
        <dbReference type="ARBA" id="ARBA00004496"/>
    </source>
</evidence>
<evidence type="ECO:0008006" key="8">
    <source>
        <dbReference type="Google" id="ProtNLM"/>
    </source>
</evidence>
<protein>
    <recommendedName>
        <fullName evidence="8">TOG domain-containing protein</fullName>
    </recommendedName>
</protein>
<dbReference type="AlphaFoldDB" id="A0A4Y7KXG5"/>